<accession>A0A0C9XXV2</accession>
<name>A0A0C9XXV2_9AGAR</name>
<protein>
    <submittedName>
        <fullName evidence="1">Uncharacterized protein</fullName>
    </submittedName>
</protein>
<keyword evidence="2" id="KW-1185">Reference proteome</keyword>
<reference evidence="2" key="2">
    <citation type="submission" date="2015-01" db="EMBL/GenBank/DDBJ databases">
        <title>Evolutionary Origins and Diversification of the Mycorrhizal Mutualists.</title>
        <authorList>
            <consortium name="DOE Joint Genome Institute"/>
            <consortium name="Mycorrhizal Genomics Consortium"/>
            <person name="Kohler A."/>
            <person name="Kuo A."/>
            <person name="Nagy L.G."/>
            <person name="Floudas D."/>
            <person name="Copeland A."/>
            <person name="Barry K.W."/>
            <person name="Cichocki N."/>
            <person name="Veneault-Fourrey C."/>
            <person name="LaButti K."/>
            <person name="Lindquist E.A."/>
            <person name="Lipzen A."/>
            <person name="Lundell T."/>
            <person name="Morin E."/>
            <person name="Murat C."/>
            <person name="Riley R."/>
            <person name="Ohm R."/>
            <person name="Sun H."/>
            <person name="Tunlid A."/>
            <person name="Henrissat B."/>
            <person name="Grigoriev I.V."/>
            <person name="Hibbett D.S."/>
            <person name="Martin F."/>
        </authorList>
    </citation>
    <scope>NUCLEOTIDE SEQUENCE [LARGE SCALE GENOMIC DNA]</scope>
    <source>
        <strain evidence="2">LaAM-08-1</strain>
    </source>
</reference>
<dbReference type="Proteomes" id="UP000054477">
    <property type="component" value="Unassembled WGS sequence"/>
</dbReference>
<evidence type="ECO:0000313" key="2">
    <source>
        <dbReference type="Proteomes" id="UP000054477"/>
    </source>
</evidence>
<dbReference type="HOGENOM" id="CLU_2794356_0_0_1"/>
<organism evidence="1 2">
    <name type="scientific">Laccaria amethystina LaAM-08-1</name>
    <dbReference type="NCBI Taxonomy" id="1095629"/>
    <lineage>
        <taxon>Eukaryota</taxon>
        <taxon>Fungi</taxon>
        <taxon>Dikarya</taxon>
        <taxon>Basidiomycota</taxon>
        <taxon>Agaricomycotina</taxon>
        <taxon>Agaricomycetes</taxon>
        <taxon>Agaricomycetidae</taxon>
        <taxon>Agaricales</taxon>
        <taxon>Agaricineae</taxon>
        <taxon>Hydnangiaceae</taxon>
        <taxon>Laccaria</taxon>
    </lineage>
</organism>
<proteinExistence type="predicted"/>
<dbReference type="AlphaFoldDB" id="A0A0C9XXV2"/>
<gene>
    <name evidence="1" type="ORF">K443DRAFT_678987</name>
</gene>
<reference evidence="1 2" key="1">
    <citation type="submission" date="2014-04" db="EMBL/GenBank/DDBJ databases">
        <authorList>
            <consortium name="DOE Joint Genome Institute"/>
            <person name="Kuo A."/>
            <person name="Kohler A."/>
            <person name="Nagy L.G."/>
            <person name="Floudas D."/>
            <person name="Copeland A."/>
            <person name="Barry K.W."/>
            <person name="Cichocki N."/>
            <person name="Veneault-Fourrey C."/>
            <person name="LaButti K."/>
            <person name="Lindquist E.A."/>
            <person name="Lipzen A."/>
            <person name="Lundell T."/>
            <person name="Morin E."/>
            <person name="Murat C."/>
            <person name="Sun H."/>
            <person name="Tunlid A."/>
            <person name="Henrissat B."/>
            <person name="Grigoriev I.V."/>
            <person name="Hibbett D.S."/>
            <person name="Martin F."/>
            <person name="Nordberg H.P."/>
            <person name="Cantor M.N."/>
            <person name="Hua S.X."/>
        </authorList>
    </citation>
    <scope>NUCLEOTIDE SEQUENCE [LARGE SCALE GENOMIC DNA]</scope>
    <source>
        <strain evidence="1 2">LaAM-08-1</strain>
    </source>
</reference>
<evidence type="ECO:0000313" key="1">
    <source>
        <dbReference type="EMBL" id="KIK00703.1"/>
    </source>
</evidence>
<sequence>MANEADVHLTSTKRWRHQSTINGLRIKAYNRNAWPDNAGQCFKGAKKERSAFMQRRGIPLRRGHLISC</sequence>
<dbReference type="EMBL" id="KN838620">
    <property type="protein sequence ID" value="KIK00703.1"/>
    <property type="molecule type" value="Genomic_DNA"/>
</dbReference>